<dbReference type="PANTHER" id="PTHR33048">
    <property type="entry name" value="PTH11-LIKE INTEGRAL MEMBRANE PROTEIN (AFU_ORTHOLOGUE AFUA_5G11245)"/>
    <property type="match status" value="1"/>
</dbReference>
<feature type="domain" description="Rhodopsin" evidence="8">
    <location>
        <begin position="44"/>
        <end position="280"/>
    </location>
</feature>
<accession>A0A9P4KA06</accession>
<feature type="transmembrane region" description="Helical" evidence="7">
    <location>
        <begin position="60"/>
        <end position="83"/>
    </location>
</feature>
<dbReference type="Proteomes" id="UP000800093">
    <property type="component" value="Unassembled WGS sequence"/>
</dbReference>
<evidence type="ECO:0000256" key="1">
    <source>
        <dbReference type="ARBA" id="ARBA00004141"/>
    </source>
</evidence>
<dbReference type="OrthoDB" id="5401779at2759"/>
<organism evidence="9 10">
    <name type="scientific">Lojkania enalia</name>
    <dbReference type="NCBI Taxonomy" id="147567"/>
    <lineage>
        <taxon>Eukaryota</taxon>
        <taxon>Fungi</taxon>
        <taxon>Dikarya</taxon>
        <taxon>Ascomycota</taxon>
        <taxon>Pezizomycotina</taxon>
        <taxon>Dothideomycetes</taxon>
        <taxon>Pleosporomycetidae</taxon>
        <taxon>Pleosporales</taxon>
        <taxon>Pleosporales incertae sedis</taxon>
        <taxon>Lojkania</taxon>
    </lineage>
</organism>
<dbReference type="InterPro" id="IPR049326">
    <property type="entry name" value="Rhodopsin_dom_fungi"/>
</dbReference>
<sequence length="414" mass="46053">MTTATPKEIADWPAPNYENPVSRHGLVTGLTIPTMSLVVIFMGIRFYGKGVLRRALGLDDWIMLAAAVTSIPVSAMAMASLNYGLGLHIWDTKPEWTTPYYKMAFATDILFPITCSLTKCSLCLTYLRLFPSRTDRTFCYTINVFLTLYTLSCVLLMLFQCTPIRGYWNIDAKQHCIDIRTTLITIAALNSLSDFLVYLWPAKPLWSLQLPLKQRLGLIFVFAIGCSVCVCGALRMYFMEVYFTSYDLFWHAAPIYAVIALEMNLGIICGCLSGVKPVLSVIFPRIFGSSYKTNTDGTRPTYGHTTNVQSFPFQPLSDVSNSKDRKFDEYGVAIEVSSQNNKDQGNYAWASSSADASSHIPRGAIAVNQSVVVHEETRDEHYSENGGNSVKSGAKSDGGSEEWIIDDITTVPRK</sequence>
<keyword evidence="2 7" id="KW-0812">Transmembrane</keyword>
<comment type="subcellular location">
    <subcellularLocation>
        <location evidence="1">Membrane</location>
        <topology evidence="1">Multi-pass membrane protein</topology>
    </subcellularLocation>
</comment>
<name>A0A9P4KA06_9PLEO</name>
<feature type="transmembrane region" description="Helical" evidence="7">
    <location>
        <begin position="179"/>
        <end position="200"/>
    </location>
</feature>
<evidence type="ECO:0000313" key="10">
    <source>
        <dbReference type="Proteomes" id="UP000800093"/>
    </source>
</evidence>
<evidence type="ECO:0000256" key="7">
    <source>
        <dbReference type="SAM" id="Phobius"/>
    </source>
</evidence>
<dbReference type="EMBL" id="ML986615">
    <property type="protein sequence ID" value="KAF2264575.1"/>
    <property type="molecule type" value="Genomic_DNA"/>
</dbReference>
<evidence type="ECO:0000256" key="6">
    <source>
        <dbReference type="SAM" id="MobiDB-lite"/>
    </source>
</evidence>
<dbReference type="InterPro" id="IPR052337">
    <property type="entry name" value="SAT4-like"/>
</dbReference>
<feature type="transmembrane region" description="Helical" evidence="7">
    <location>
        <begin position="103"/>
        <end position="127"/>
    </location>
</feature>
<evidence type="ECO:0000256" key="4">
    <source>
        <dbReference type="ARBA" id="ARBA00023136"/>
    </source>
</evidence>
<keyword evidence="3 7" id="KW-1133">Transmembrane helix</keyword>
<dbReference type="Pfam" id="PF20684">
    <property type="entry name" value="Fung_rhodopsin"/>
    <property type="match status" value="1"/>
</dbReference>
<evidence type="ECO:0000256" key="2">
    <source>
        <dbReference type="ARBA" id="ARBA00022692"/>
    </source>
</evidence>
<keyword evidence="4 7" id="KW-0472">Membrane</keyword>
<dbReference type="PANTHER" id="PTHR33048:SF129">
    <property type="entry name" value="INTEGRAL MEMBRANE PROTEIN-RELATED"/>
    <property type="match status" value="1"/>
</dbReference>
<feature type="region of interest" description="Disordered" evidence="6">
    <location>
        <begin position="376"/>
        <end position="414"/>
    </location>
</feature>
<dbReference type="AlphaFoldDB" id="A0A9P4KA06"/>
<feature type="transmembrane region" description="Helical" evidence="7">
    <location>
        <begin position="216"/>
        <end position="238"/>
    </location>
</feature>
<evidence type="ECO:0000256" key="3">
    <source>
        <dbReference type="ARBA" id="ARBA00022989"/>
    </source>
</evidence>
<feature type="transmembrane region" description="Helical" evidence="7">
    <location>
        <begin position="139"/>
        <end position="159"/>
    </location>
</feature>
<dbReference type="GO" id="GO:0016020">
    <property type="term" value="C:membrane"/>
    <property type="evidence" value="ECO:0007669"/>
    <property type="project" value="UniProtKB-SubCell"/>
</dbReference>
<protein>
    <recommendedName>
        <fullName evidence="8">Rhodopsin domain-containing protein</fullName>
    </recommendedName>
</protein>
<evidence type="ECO:0000256" key="5">
    <source>
        <dbReference type="ARBA" id="ARBA00038359"/>
    </source>
</evidence>
<proteinExistence type="inferred from homology"/>
<evidence type="ECO:0000259" key="8">
    <source>
        <dbReference type="Pfam" id="PF20684"/>
    </source>
</evidence>
<reference evidence="10" key="1">
    <citation type="journal article" date="2020" name="Stud. Mycol.">
        <title>101 Dothideomycetes genomes: A test case for predicting lifestyles and emergence of pathogens.</title>
        <authorList>
            <person name="Haridas S."/>
            <person name="Albert R."/>
            <person name="Binder M."/>
            <person name="Bloem J."/>
            <person name="LaButti K."/>
            <person name="Salamov A."/>
            <person name="Andreopoulos B."/>
            <person name="Baker S."/>
            <person name="Barry K."/>
            <person name="Bills G."/>
            <person name="Bluhm B."/>
            <person name="Cannon C."/>
            <person name="Castanera R."/>
            <person name="Culley D."/>
            <person name="Daum C."/>
            <person name="Ezra D."/>
            <person name="Gonzalez J."/>
            <person name="Henrissat B."/>
            <person name="Kuo A."/>
            <person name="Liang C."/>
            <person name="Lipzen A."/>
            <person name="Lutzoni F."/>
            <person name="Magnuson J."/>
            <person name="Mondo S."/>
            <person name="Nolan M."/>
            <person name="Ohm R."/>
            <person name="Pangilinan J."/>
            <person name="Park H.-J."/>
            <person name="Ramirez L."/>
            <person name="Alfaro M."/>
            <person name="Sun H."/>
            <person name="Tritt A."/>
            <person name="Yoshinaga Y."/>
            <person name="Zwiers L.-H."/>
            <person name="Turgeon B."/>
            <person name="Goodwin S."/>
            <person name="Spatafora J."/>
            <person name="Crous P."/>
            <person name="Grigoriev I."/>
        </authorList>
    </citation>
    <scope>NUCLEOTIDE SEQUENCE [LARGE SCALE GENOMIC DNA]</scope>
    <source>
        <strain evidence="10">CBS 304.66</strain>
    </source>
</reference>
<comment type="similarity">
    <text evidence="5">Belongs to the SAT4 family.</text>
</comment>
<comment type="caution">
    <text evidence="9">The sequence shown here is derived from an EMBL/GenBank/DDBJ whole genome shotgun (WGS) entry which is preliminary data.</text>
</comment>
<feature type="transmembrane region" description="Helical" evidence="7">
    <location>
        <begin position="250"/>
        <end position="275"/>
    </location>
</feature>
<gene>
    <name evidence="9" type="ORF">CC78DRAFT_516787</name>
</gene>
<evidence type="ECO:0000313" key="9">
    <source>
        <dbReference type="EMBL" id="KAF2264575.1"/>
    </source>
</evidence>
<keyword evidence="10" id="KW-1185">Reference proteome</keyword>
<feature type="transmembrane region" description="Helical" evidence="7">
    <location>
        <begin position="26"/>
        <end position="48"/>
    </location>
</feature>